<keyword evidence="8 12" id="KW-0472">Membrane</keyword>
<evidence type="ECO:0000256" key="2">
    <source>
        <dbReference type="ARBA" id="ARBA00022448"/>
    </source>
</evidence>
<evidence type="ECO:0000313" key="13">
    <source>
        <dbReference type="EMBL" id="CAH2277309.1"/>
    </source>
</evidence>
<dbReference type="EMBL" id="OW240914">
    <property type="protein sequence ID" value="CAH2277309.1"/>
    <property type="molecule type" value="Genomic_DNA"/>
</dbReference>
<organism evidence="13 14">
    <name type="scientific">Pelobates cultripes</name>
    <name type="common">Western spadefoot toad</name>
    <dbReference type="NCBI Taxonomy" id="61616"/>
    <lineage>
        <taxon>Eukaryota</taxon>
        <taxon>Metazoa</taxon>
        <taxon>Chordata</taxon>
        <taxon>Craniata</taxon>
        <taxon>Vertebrata</taxon>
        <taxon>Euteleostomi</taxon>
        <taxon>Amphibia</taxon>
        <taxon>Batrachia</taxon>
        <taxon>Anura</taxon>
        <taxon>Pelobatoidea</taxon>
        <taxon>Pelobatidae</taxon>
        <taxon>Pelobates</taxon>
    </lineage>
</organism>
<feature type="transmembrane region" description="Helical" evidence="12">
    <location>
        <begin position="392"/>
        <end position="418"/>
    </location>
</feature>
<evidence type="ECO:0000256" key="4">
    <source>
        <dbReference type="ARBA" id="ARBA00022692"/>
    </source>
</evidence>
<keyword evidence="14" id="KW-1185">Reference proteome</keyword>
<keyword evidence="3 11" id="KW-0894">Sodium channel</keyword>
<proteinExistence type="inferred from homology"/>
<dbReference type="PANTHER" id="PTHR11690">
    <property type="entry name" value="AMILORIDE-SENSITIVE SODIUM CHANNEL-RELATED"/>
    <property type="match status" value="1"/>
</dbReference>
<keyword evidence="7 11" id="KW-0406">Ion transport</keyword>
<keyword evidence="2 11" id="KW-0813">Transport</keyword>
<keyword evidence="9 11" id="KW-0739">Sodium transport</keyword>
<keyword evidence="5 12" id="KW-1133">Transmembrane helix</keyword>
<comment type="similarity">
    <text evidence="11">Belongs to the amiloride-sensitive sodium channel (TC 1.A.6) family.</text>
</comment>
<evidence type="ECO:0000256" key="12">
    <source>
        <dbReference type="SAM" id="Phobius"/>
    </source>
</evidence>
<dbReference type="GO" id="GO:0015280">
    <property type="term" value="F:ligand-gated sodium channel activity"/>
    <property type="evidence" value="ECO:0007669"/>
    <property type="project" value="TreeGrafter"/>
</dbReference>
<reference evidence="13" key="1">
    <citation type="submission" date="2022-03" db="EMBL/GenBank/DDBJ databases">
        <authorList>
            <person name="Alioto T."/>
            <person name="Alioto T."/>
            <person name="Gomez Garrido J."/>
        </authorList>
    </citation>
    <scope>NUCLEOTIDE SEQUENCE</scope>
</reference>
<evidence type="ECO:0000313" key="14">
    <source>
        <dbReference type="Proteomes" id="UP001295444"/>
    </source>
</evidence>
<evidence type="ECO:0000256" key="8">
    <source>
        <dbReference type="ARBA" id="ARBA00023136"/>
    </source>
</evidence>
<dbReference type="AlphaFoldDB" id="A0AAD1RVQ8"/>
<dbReference type="Proteomes" id="UP001295444">
    <property type="component" value="Chromosome 03"/>
</dbReference>
<comment type="subcellular location">
    <subcellularLocation>
        <location evidence="1">Membrane</location>
        <topology evidence="1">Multi-pass membrane protein</topology>
    </subcellularLocation>
</comment>
<evidence type="ECO:0000256" key="11">
    <source>
        <dbReference type="RuleBase" id="RU000679"/>
    </source>
</evidence>
<dbReference type="GO" id="GO:0005886">
    <property type="term" value="C:plasma membrane"/>
    <property type="evidence" value="ECO:0007669"/>
    <property type="project" value="TreeGrafter"/>
</dbReference>
<keyword evidence="10 11" id="KW-0407">Ion channel</keyword>
<sequence>MTFQQKSSLRTICSRTLRHTSAHGVPNIIYSKGRWRSCCWSAFVLLVLGCMIWQCSQLTATYLLYPTQEKVTLVNSARLPFPAITFCNLNRARRSQLNSSKYQSFTNHLSLLSMGDKEEGPTNNARERYFAFFLSQLSSEEQMELGHQLHDMLISCVFHDEICDESFFTPFLNPKLGSCYTFNGPRHTGLQSKVQQAEVLNATKAGFSYGLTMELYIEQSEYISSLSTAAGLRVVLHGQGKMPFPEDEGVNVPPGQESDIGVVKVHVKRLAEPYSSRCSSGESIRNYYADVYGTDYSREACKKSCAQAKMIKNCGCRMWEFPAPPGSDVPLCNISEPSDTFSKRLSSRRGYQQHTENIRDNVVKVVVYYQQLNYELIEEVPSMQLVDLFSSIGGLVGLWIGVSVCTVAEFFELILNLLTFFIRQIPKRDEESPTNPYTIPDPDPCSPGLQSDNCFAWDDDGSNLLGDQYNIIQGIHNPYEYNT</sequence>
<evidence type="ECO:0000256" key="7">
    <source>
        <dbReference type="ARBA" id="ARBA00023065"/>
    </source>
</evidence>
<evidence type="ECO:0000256" key="5">
    <source>
        <dbReference type="ARBA" id="ARBA00022989"/>
    </source>
</evidence>
<evidence type="ECO:0000256" key="3">
    <source>
        <dbReference type="ARBA" id="ARBA00022461"/>
    </source>
</evidence>
<name>A0AAD1RVQ8_PELCU</name>
<dbReference type="Gene3D" id="2.60.470.10">
    <property type="entry name" value="Acid-sensing ion channels like domains"/>
    <property type="match status" value="1"/>
</dbReference>
<evidence type="ECO:0000256" key="6">
    <source>
        <dbReference type="ARBA" id="ARBA00023053"/>
    </source>
</evidence>
<evidence type="ECO:0000256" key="1">
    <source>
        <dbReference type="ARBA" id="ARBA00004141"/>
    </source>
</evidence>
<dbReference type="InterPro" id="IPR001873">
    <property type="entry name" value="ENaC"/>
</dbReference>
<dbReference type="PROSITE" id="PS01206">
    <property type="entry name" value="ASC"/>
    <property type="match status" value="1"/>
</dbReference>
<dbReference type="Pfam" id="PF00858">
    <property type="entry name" value="ASC"/>
    <property type="match status" value="2"/>
</dbReference>
<dbReference type="PANTHER" id="PTHR11690:SF298">
    <property type="entry name" value="AMILORIDE-SENSITIVE SODIUM CHANNEL SUBUNIT BETA-LIKE"/>
    <property type="match status" value="1"/>
</dbReference>
<evidence type="ECO:0000256" key="10">
    <source>
        <dbReference type="ARBA" id="ARBA00023303"/>
    </source>
</evidence>
<dbReference type="PRINTS" id="PR01078">
    <property type="entry name" value="AMINACHANNEL"/>
</dbReference>
<accession>A0AAD1RVQ8</accession>
<keyword evidence="4 11" id="KW-0812">Transmembrane</keyword>
<evidence type="ECO:0000256" key="9">
    <source>
        <dbReference type="ARBA" id="ARBA00023201"/>
    </source>
</evidence>
<protein>
    <submittedName>
        <fullName evidence="13">Amiloride-sensitive sodium channel subunit gamma-like</fullName>
    </submittedName>
</protein>
<dbReference type="InterPro" id="IPR020903">
    <property type="entry name" value="ENaC_CS"/>
</dbReference>
<gene>
    <name evidence="13" type="ORF">PECUL_23A055660</name>
</gene>
<keyword evidence="6" id="KW-0915">Sodium</keyword>